<dbReference type="EMBL" id="BAAAVI010000002">
    <property type="protein sequence ID" value="GAA2848005.1"/>
    <property type="molecule type" value="Genomic_DNA"/>
</dbReference>
<evidence type="ECO:0008006" key="3">
    <source>
        <dbReference type="Google" id="ProtNLM"/>
    </source>
</evidence>
<proteinExistence type="predicted"/>
<dbReference type="Proteomes" id="UP001500831">
    <property type="component" value="Unassembled WGS sequence"/>
</dbReference>
<evidence type="ECO:0000313" key="2">
    <source>
        <dbReference type="Proteomes" id="UP001500831"/>
    </source>
</evidence>
<gene>
    <name evidence="1" type="ORF">GCM10010517_05170</name>
</gene>
<sequence>MAHIELTADTLTVHVEGLNRLLALKSRLEVPLAHVRHAEVGGPSSPGGLRAPGTRIPGVISAGTFHVDYRKVFWDVRDPAKAVVIDLSGADFDQLVVEVDDPQAVAASIRAALR</sequence>
<evidence type="ECO:0000313" key="1">
    <source>
        <dbReference type="EMBL" id="GAA2848005.1"/>
    </source>
</evidence>
<name>A0ABP6I5Z0_9ACTN</name>
<reference evidence="2" key="1">
    <citation type="journal article" date="2019" name="Int. J. Syst. Evol. Microbiol.">
        <title>The Global Catalogue of Microorganisms (GCM) 10K type strain sequencing project: providing services to taxonomists for standard genome sequencing and annotation.</title>
        <authorList>
            <consortium name="The Broad Institute Genomics Platform"/>
            <consortium name="The Broad Institute Genome Sequencing Center for Infectious Disease"/>
            <person name="Wu L."/>
            <person name="Ma J."/>
        </authorList>
    </citation>
    <scope>NUCLEOTIDE SEQUENCE [LARGE SCALE GENOMIC DNA]</scope>
    <source>
        <strain evidence="2">JCM 6242</strain>
    </source>
</reference>
<keyword evidence="2" id="KW-1185">Reference proteome</keyword>
<organism evidence="1 2">
    <name type="scientific">Streptosporangium fragile</name>
    <dbReference type="NCBI Taxonomy" id="46186"/>
    <lineage>
        <taxon>Bacteria</taxon>
        <taxon>Bacillati</taxon>
        <taxon>Actinomycetota</taxon>
        <taxon>Actinomycetes</taxon>
        <taxon>Streptosporangiales</taxon>
        <taxon>Streptosporangiaceae</taxon>
        <taxon>Streptosporangium</taxon>
    </lineage>
</organism>
<protein>
    <recommendedName>
        <fullName evidence="3">Bacterial Pleckstrin homology domain-containing protein</fullName>
    </recommendedName>
</protein>
<comment type="caution">
    <text evidence="1">The sequence shown here is derived from an EMBL/GenBank/DDBJ whole genome shotgun (WGS) entry which is preliminary data.</text>
</comment>
<dbReference type="RefSeq" id="WP_344967365.1">
    <property type="nucleotide sequence ID" value="NZ_BAAAVI010000002.1"/>
</dbReference>
<accession>A0ABP6I5Z0</accession>